<keyword evidence="2" id="KW-1185">Reference proteome</keyword>
<dbReference type="Proteomes" id="UP000824890">
    <property type="component" value="Unassembled WGS sequence"/>
</dbReference>
<dbReference type="EMBL" id="JAGKQM010000013">
    <property type="protein sequence ID" value="KAH0893991.1"/>
    <property type="molecule type" value="Genomic_DNA"/>
</dbReference>
<protein>
    <submittedName>
        <fullName evidence="1">Uncharacterized protein</fullName>
    </submittedName>
</protein>
<comment type="caution">
    <text evidence="1">The sequence shown here is derived from an EMBL/GenBank/DDBJ whole genome shotgun (WGS) entry which is preliminary data.</text>
</comment>
<evidence type="ECO:0000313" key="1">
    <source>
        <dbReference type="EMBL" id="KAH0893991.1"/>
    </source>
</evidence>
<reference evidence="1 2" key="1">
    <citation type="submission" date="2021-05" db="EMBL/GenBank/DDBJ databases">
        <title>Genome Assembly of Synthetic Allotetraploid Brassica napus Reveals Homoeologous Exchanges between Subgenomes.</title>
        <authorList>
            <person name="Davis J.T."/>
        </authorList>
    </citation>
    <scope>NUCLEOTIDE SEQUENCE [LARGE SCALE GENOMIC DNA]</scope>
    <source>
        <strain evidence="2">cv. Da-Ae</strain>
        <tissue evidence="1">Seedling</tissue>
    </source>
</reference>
<organism evidence="1 2">
    <name type="scientific">Brassica napus</name>
    <name type="common">Rape</name>
    <dbReference type="NCBI Taxonomy" id="3708"/>
    <lineage>
        <taxon>Eukaryota</taxon>
        <taxon>Viridiplantae</taxon>
        <taxon>Streptophyta</taxon>
        <taxon>Embryophyta</taxon>
        <taxon>Tracheophyta</taxon>
        <taxon>Spermatophyta</taxon>
        <taxon>Magnoliopsida</taxon>
        <taxon>eudicotyledons</taxon>
        <taxon>Gunneridae</taxon>
        <taxon>Pentapetalae</taxon>
        <taxon>rosids</taxon>
        <taxon>malvids</taxon>
        <taxon>Brassicales</taxon>
        <taxon>Brassicaceae</taxon>
        <taxon>Brassiceae</taxon>
        <taxon>Brassica</taxon>
    </lineage>
</organism>
<gene>
    <name evidence="1" type="ORF">HID58_056420</name>
</gene>
<evidence type="ECO:0000313" key="2">
    <source>
        <dbReference type="Proteomes" id="UP000824890"/>
    </source>
</evidence>
<sequence>MLEVNTISWTFHFQYPHGDCSGLHEISVRVDNGAAKPICIKDGPVLDESGHLIRFLTLQRNRYTVGDGSIAYNDPPNNKNRKVTSPNARAAFWGNRNKNPIFWSSFIAILTVTRIVHCDVHIIKPLRGIWDLGSKPMKRLKPLPILCILLFYQSATRSMSAVTTSFGFVHGCGKRSDHRLWGSVSILCRQMRRNVSIAVASDCHGQGNKLLEKKTSKNTQHNLFLQITKREESFLSRVREAVSAYNSNSRYQRPKRKGSTFLEDRNITGRS</sequence>
<proteinExistence type="predicted"/>
<accession>A0ABQ8APJ8</accession>
<name>A0ABQ8APJ8_BRANA</name>